<dbReference type="Gene3D" id="3.40.50.12650">
    <property type="match status" value="1"/>
</dbReference>
<dbReference type="AlphaFoldDB" id="A0A4W3IAK6"/>
<evidence type="ECO:0000313" key="13">
    <source>
        <dbReference type="Proteomes" id="UP000314986"/>
    </source>
</evidence>
<dbReference type="GO" id="GO:0005634">
    <property type="term" value="C:nucleus"/>
    <property type="evidence" value="ECO:0007669"/>
    <property type="project" value="UniProtKB-SubCell"/>
</dbReference>
<comment type="similarity">
    <text evidence="3">Belongs to the DNA repair metallo-beta-lactamase (DRMBL) family.</text>
</comment>
<dbReference type="FunCoup" id="A0A4W3IAK6">
    <property type="interactions" value="162"/>
</dbReference>
<dbReference type="GO" id="GO:0006303">
    <property type="term" value="P:double-strand break repair via nonhomologous end joining"/>
    <property type="evidence" value="ECO:0007669"/>
    <property type="project" value="TreeGrafter"/>
</dbReference>
<feature type="compositionally biased region" description="Basic and acidic residues" evidence="10">
    <location>
        <begin position="598"/>
        <end position="615"/>
    </location>
</feature>
<evidence type="ECO:0000256" key="3">
    <source>
        <dbReference type="ARBA" id="ARBA00010304"/>
    </source>
</evidence>
<dbReference type="GO" id="GO:0003684">
    <property type="term" value="F:damaged DNA binding"/>
    <property type="evidence" value="ECO:0007669"/>
    <property type="project" value="TreeGrafter"/>
</dbReference>
<feature type="compositionally biased region" description="Basic and acidic residues" evidence="10">
    <location>
        <begin position="533"/>
        <end position="547"/>
    </location>
</feature>
<feature type="region of interest" description="Disordered" evidence="10">
    <location>
        <begin position="524"/>
        <end position="615"/>
    </location>
</feature>
<reference evidence="13" key="1">
    <citation type="journal article" date="2006" name="Science">
        <title>Ancient noncoding elements conserved in the human genome.</title>
        <authorList>
            <person name="Venkatesh B."/>
            <person name="Kirkness E.F."/>
            <person name="Loh Y.H."/>
            <person name="Halpern A.L."/>
            <person name="Lee A.P."/>
            <person name="Johnson J."/>
            <person name="Dandona N."/>
            <person name="Viswanathan L.D."/>
            <person name="Tay A."/>
            <person name="Venter J.C."/>
            <person name="Strausberg R.L."/>
            <person name="Brenner S."/>
        </authorList>
    </citation>
    <scope>NUCLEOTIDE SEQUENCE [LARGE SCALE GENOMIC DNA]</scope>
</reference>
<reference evidence="13" key="3">
    <citation type="journal article" date="2014" name="Nature">
        <title>Elephant shark genome provides unique insights into gnathostome evolution.</title>
        <authorList>
            <consortium name="International Elephant Shark Genome Sequencing Consortium"/>
            <person name="Venkatesh B."/>
            <person name="Lee A.P."/>
            <person name="Ravi V."/>
            <person name="Maurya A.K."/>
            <person name="Lian M.M."/>
            <person name="Swann J.B."/>
            <person name="Ohta Y."/>
            <person name="Flajnik M.F."/>
            <person name="Sutoh Y."/>
            <person name="Kasahara M."/>
            <person name="Hoon S."/>
            <person name="Gangu V."/>
            <person name="Roy S.W."/>
            <person name="Irimia M."/>
            <person name="Korzh V."/>
            <person name="Kondrychyn I."/>
            <person name="Lim Z.W."/>
            <person name="Tay B.H."/>
            <person name="Tohari S."/>
            <person name="Kong K.W."/>
            <person name="Ho S."/>
            <person name="Lorente-Galdos B."/>
            <person name="Quilez J."/>
            <person name="Marques-Bonet T."/>
            <person name="Raney B.J."/>
            <person name="Ingham P.W."/>
            <person name="Tay A."/>
            <person name="Hillier L.W."/>
            <person name="Minx P."/>
            <person name="Boehm T."/>
            <person name="Wilson R.K."/>
            <person name="Brenner S."/>
            <person name="Warren W.C."/>
        </authorList>
    </citation>
    <scope>NUCLEOTIDE SEQUENCE [LARGE SCALE GENOMIC DNA]</scope>
</reference>
<accession>A0A4W3IAK6</accession>
<evidence type="ECO:0000256" key="1">
    <source>
        <dbReference type="ARBA" id="ARBA00001526"/>
    </source>
</evidence>
<evidence type="ECO:0000256" key="2">
    <source>
        <dbReference type="ARBA" id="ARBA00004123"/>
    </source>
</evidence>
<reference evidence="12" key="4">
    <citation type="submission" date="2025-08" db="UniProtKB">
        <authorList>
            <consortium name="Ensembl"/>
        </authorList>
    </citation>
    <scope>IDENTIFICATION</scope>
</reference>
<evidence type="ECO:0000256" key="9">
    <source>
        <dbReference type="ARBA" id="ARBA00078423"/>
    </source>
</evidence>
<feature type="compositionally biased region" description="Polar residues" evidence="10">
    <location>
        <begin position="139"/>
        <end position="149"/>
    </location>
</feature>
<dbReference type="FunFam" id="3.60.15.10:FF:000010">
    <property type="entry name" value="DNA cross-link repair 1A"/>
    <property type="match status" value="1"/>
</dbReference>
<keyword evidence="7" id="KW-0539">Nucleus</keyword>
<feature type="compositionally biased region" description="Basic and acidic residues" evidence="10">
    <location>
        <begin position="150"/>
        <end position="159"/>
    </location>
</feature>
<keyword evidence="13" id="KW-1185">Reference proteome</keyword>
<organism evidence="12 13">
    <name type="scientific">Callorhinchus milii</name>
    <name type="common">Ghost shark</name>
    <dbReference type="NCBI Taxonomy" id="7868"/>
    <lineage>
        <taxon>Eukaryota</taxon>
        <taxon>Metazoa</taxon>
        <taxon>Chordata</taxon>
        <taxon>Craniata</taxon>
        <taxon>Vertebrata</taxon>
        <taxon>Chondrichthyes</taxon>
        <taxon>Holocephali</taxon>
        <taxon>Chimaeriformes</taxon>
        <taxon>Callorhinchidae</taxon>
        <taxon>Callorhinchus</taxon>
    </lineage>
</organism>
<evidence type="ECO:0000256" key="10">
    <source>
        <dbReference type="SAM" id="MobiDB-lite"/>
    </source>
</evidence>
<dbReference type="Proteomes" id="UP000314986">
    <property type="component" value="Unassembled WGS sequence"/>
</dbReference>
<dbReference type="GeneTree" id="ENSGT00940000158766"/>
<protein>
    <recommendedName>
        <fullName evidence="8">DNA cross-link repair 1A protein</fullName>
        <ecNumber evidence="4">3.5.2.6</ecNumber>
    </recommendedName>
    <alternativeName>
        <fullName evidence="9">SNM1 homolog A</fullName>
    </alternativeName>
</protein>
<dbReference type="SUPFAM" id="SSF56281">
    <property type="entry name" value="Metallo-hydrolase/oxidoreductase"/>
    <property type="match status" value="1"/>
</dbReference>
<evidence type="ECO:0000256" key="4">
    <source>
        <dbReference type="ARBA" id="ARBA00012865"/>
    </source>
</evidence>
<dbReference type="EC" id="3.5.2.6" evidence="4"/>
<dbReference type="InterPro" id="IPR036866">
    <property type="entry name" value="RibonucZ/Hydroxyglut_hydro"/>
</dbReference>
<dbReference type="STRING" id="7868.ENSCMIP00000024506"/>
<sequence length="974" mass="108739">YGERKVSHCFGSTEVLTKGRGPKSSAVFCVLLTVNSPFYYFSECPDGMLCDTTIPSHYKRYSHFLLAESRAMTQSAFESTFCNSPLKDIISPDPYHSQQSSKTSPSVYIKDSSASKNQNALLLLKSPSTKTVKEASSKKIAQSTRGNKSSPEKGLKQDVTRSQTSPRYAVLHSNSTQQLPGTVSQLATKEEFGSKMGRLFGDRRDNDTVLEVKSSDEDSVISLVPTADYDEDSISYSPLCSDDDIPGQIRFSLTRKRLFNTEAFNHDCNSDEDIFSDFKKLNESKEEPDFKYAGFDLTHVKKVDDSSSGCNSDSSDQFTDSANIQTKRRNKNLKRIKTQVKAVFSAQAHIPVDGGILKQEGNEFEPHLSETDLIKPAHSNLDCSLPLKKNADRSLKTMQLKQETGESIQSAPRLPLERRDQTDKAKVDNYSLLAGTSLRVNKQPLGLSSSVAVKEANACSVTGIASHSGGLQKDRTQALEMASQNVLARNIIRIPQKTVACKGLKQMDIGVFFGLEPKAKAEQELAKSTTETAAKELSSEISFNEKRPRQRKRKAGDSVGNGEETLGLVGSIPPKELGTRESRRSKRWKGEVSTPGKNESETEKNENGTKKHENGTTKKPCPFYKKIPGTYFTVDAFCYGVIEGCTSYFLTHFHSDHYRGLTKKFKCPIYCSKITGNLVRCKLRVEDEYIKTIPMNTECIVDGVKVVLLEANHCPGAVMLLFQLASGKLLLHTGDFRAQTSMERYPHLLGQKVHTLYLDTTYCSPEYDFPSQQQTIQFAASVAFEAVTLNPRTLIVCGTYSIGKEKIFLAIADVLGFKVCVSRDKLAILQCLESEQVNSAITVDWESSQFHLLPMMQINFKGLQAHISKFPGKYDKILAFKPTGWTYCGQSVALLDIKPQIRGKITIYGIPYSEHSSYLEMKKFVQWLQPVKIIPTVNNGNREERNLMERIFRDWMIEAAERKITCPDLSQPLL</sequence>
<dbReference type="InterPro" id="IPR011084">
    <property type="entry name" value="DRMBL"/>
</dbReference>
<dbReference type="InParanoid" id="A0A4W3IAK6"/>
<dbReference type="Ensembl" id="ENSCMIT00000024914.1">
    <property type="protein sequence ID" value="ENSCMIP00000024506.1"/>
    <property type="gene ID" value="ENSCMIG00000010865.1"/>
</dbReference>
<comment type="catalytic activity">
    <reaction evidence="1">
        <text>a beta-lactam + H2O = a substituted beta-amino acid</text>
        <dbReference type="Rhea" id="RHEA:20401"/>
        <dbReference type="ChEBI" id="CHEBI:15377"/>
        <dbReference type="ChEBI" id="CHEBI:35627"/>
        <dbReference type="ChEBI" id="CHEBI:140347"/>
        <dbReference type="EC" id="3.5.2.6"/>
    </reaction>
</comment>
<evidence type="ECO:0000256" key="6">
    <source>
        <dbReference type="ARBA" id="ARBA00023204"/>
    </source>
</evidence>
<reference evidence="12" key="5">
    <citation type="submission" date="2025-09" db="UniProtKB">
        <authorList>
            <consortium name="Ensembl"/>
        </authorList>
    </citation>
    <scope>IDENTIFICATION</scope>
</reference>
<dbReference type="Pfam" id="PF07522">
    <property type="entry name" value="DRMBL"/>
    <property type="match status" value="1"/>
</dbReference>
<reference evidence="13" key="2">
    <citation type="journal article" date="2007" name="PLoS Biol.">
        <title>Survey sequencing and comparative analysis of the elephant shark (Callorhinchus milii) genome.</title>
        <authorList>
            <person name="Venkatesh B."/>
            <person name="Kirkness E.F."/>
            <person name="Loh Y.H."/>
            <person name="Halpern A.L."/>
            <person name="Lee A.P."/>
            <person name="Johnson J."/>
            <person name="Dandona N."/>
            <person name="Viswanathan L.D."/>
            <person name="Tay A."/>
            <person name="Venter J.C."/>
            <person name="Strausberg R.L."/>
            <person name="Brenner S."/>
        </authorList>
    </citation>
    <scope>NUCLEOTIDE SEQUENCE [LARGE SCALE GENOMIC DNA]</scope>
</reference>
<dbReference type="PANTHER" id="PTHR23240">
    <property type="entry name" value="DNA CROSS-LINK REPAIR PROTEIN PSO2/SNM1-RELATED"/>
    <property type="match status" value="1"/>
</dbReference>
<evidence type="ECO:0000256" key="5">
    <source>
        <dbReference type="ARBA" id="ARBA00022763"/>
    </source>
</evidence>
<keyword evidence="5" id="KW-0227">DNA damage</keyword>
<dbReference type="PANTHER" id="PTHR23240:SF6">
    <property type="entry name" value="DNA CROSS-LINK REPAIR 1A PROTEIN"/>
    <property type="match status" value="1"/>
</dbReference>
<dbReference type="GO" id="GO:0035312">
    <property type="term" value="F:5'-3' DNA exonuclease activity"/>
    <property type="evidence" value="ECO:0007669"/>
    <property type="project" value="TreeGrafter"/>
</dbReference>
<feature type="compositionally biased region" description="Polar residues" evidence="10">
    <location>
        <begin position="160"/>
        <end position="182"/>
    </location>
</feature>
<comment type="subcellular location">
    <subcellularLocation>
        <location evidence="2">Nucleus</location>
    </subcellularLocation>
</comment>
<keyword evidence="6" id="KW-0234">DNA repair</keyword>
<proteinExistence type="inferred from homology"/>
<feature type="region of interest" description="Disordered" evidence="10">
    <location>
        <begin position="133"/>
        <end position="182"/>
    </location>
</feature>
<evidence type="ECO:0000256" key="8">
    <source>
        <dbReference type="ARBA" id="ARBA00069609"/>
    </source>
</evidence>
<feature type="compositionally biased region" description="Polar residues" evidence="10">
    <location>
        <begin position="400"/>
        <end position="410"/>
    </location>
</feature>
<evidence type="ECO:0000259" key="11">
    <source>
        <dbReference type="Pfam" id="PF07522"/>
    </source>
</evidence>
<evidence type="ECO:0000313" key="12">
    <source>
        <dbReference type="Ensembl" id="ENSCMIP00000024506.1"/>
    </source>
</evidence>
<dbReference type="FunFam" id="3.40.50.12650:FF:000001">
    <property type="entry name" value="DNA cross-link repair 1A"/>
    <property type="match status" value="1"/>
</dbReference>
<feature type="region of interest" description="Disordered" evidence="10">
    <location>
        <begin position="400"/>
        <end position="422"/>
    </location>
</feature>
<feature type="domain" description="DNA repair metallo-beta-lactamase" evidence="11">
    <location>
        <begin position="837"/>
        <end position="940"/>
    </location>
</feature>
<evidence type="ECO:0000256" key="7">
    <source>
        <dbReference type="ARBA" id="ARBA00023242"/>
    </source>
</evidence>
<dbReference type="Gene3D" id="3.60.15.10">
    <property type="entry name" value="Ribonuclease Z/Hydroxyacylglutathione hydrolase-like"/>
    <property type="match status" value="1"/>
</dbReference>
<dbReference type="GO" id="GO:0008800">
    <property type="term" value="F:beta-lactamase activity"/>
    <property type="evidence" value="ECO:0007669"/>
    <property type="project" value="UniProtKB-EC"/>
</dbReference>
<name>A0A4W3IAK6_CALMI</name>
<dbReference type="GO" id="GO:0036297">
    <property type="term" value="P:interstrand cross-link repair"/>
    <property type="evidence" value="ECO:0007669"/>
    <property type="project" value="TreeGrafter"/>
</dbReference>